<keyword evidence="1 2" id="KW-0732">Signal</keyword>
<proteinExistence type="predicted"/>
<accession>A0A347WBP5</accession>
<dbReference type="OrthoDB" id="9815444at2"/>
<name>A0A347WBP5_9PROT</name>
<dbReference type="Gene3D" id="3.40.190.10">
    <property type="entry name" value="Periplasmic binding protein-like II"/>
    <property type="match status" value="2"/>
</dbReference>
<reference evidence="3 4" key="1">
    <citation type="submission" date="2017-08" db="EMBL/GenBank/DDBJ databases">
        <title>Complete genome sequence of Gluconacetobacter saccharivorans CV1 isolated from Fermented Vinegar.</title>
        <authorList>
            <person name="Kim S.-Y."/>
        </authorList>
    </citation>
    <scope>NUCLEOTIDE SEQUENCE [LARGE SCALE GENOMIC DNA]</scope>
    <source>
        <strain evidence="3 4">CV1</strain>
    </source>
</reference>
<dbReference type="PANTHER" id="PTHR30222">
    <property type="entry name" value="SPERMIDINE/PUTRESCINE-BINDING PERIPLASMIC PROTEIN"/>
    <property type="match status" value="1"/>
</dbReference>
<dbReference type="KEGG" id="ksc:CD178_01511"/>
<dbReference type="RefSeq" id="WP_118962808.1">
    <property type="nucleotide sequence ID" value="NZ_CP023036.1"/>
</dbReference>
<dbReference type="InterPro" id="IPR006059">
    <property type="entry name" value="SBP"/>
</dbReference>
<dbReference type="AlphaFoldDB" id="A0A347WBP5"/>
<feature type="signal peptide" evidence="2">
    <location>
        <begin position="1"/>
        <end position="24"/>
    </location>
</feature>
<evidence type="ECO:0000256" key="1">
    <source>
        <dbReference type="ARBA" id="ARBA00022729"/>
    </source>
</evidence>
<dbReference type="CDD" id="cd13589">
    <property type="entry name" value="PBP2_polyamine_RpCGA009"/>
    <property type="match status" value="1"/>
</dbReference>
<evidence type="ECO:0000313" key="4">
    <source>
        <dbReference type="Proteomes" id="UP000264120"/>
    </source>
</evidence>
<protein>
    <submittedName>
        <fullName evidence="3">Spermidine/putrescine-binding periplasmic protein</fullName>
    </submittedName>
</protein>
<keyword evidence="4" id="KW-1185">Reference proteome</keyword>
<evidence type="ECO:0000313" key="3">
    <source>
        <dbReference type="EMBL" id="AXY22288.1"/>
    </source>
</evidence>
<organism evidence="3 4">
    <name type="scientific">Komagataeibacter saccharivorans</name>
    <dbReference type="NCBI Taxonomy" id="265959"/>
    <lineage>
        <taxon>Bacteria</taxon>
        <taxon>Pseudomonadati</taxon>
        <taxon>Pseudomonadota</taxon>
        <taxon>Alphaproteobacteria</taxon>
        <taxon>Acetobacterales</taxon>
        <taxon>Acetobacteraceae</taxon>
        <taxon>Komagataeibacter</taxon>
    </lineage>
</organism>
<feature type="chain" id="PRO_5016692388" evidence="2">
    <location>
        <begin position="25"/>
        <end position="338"/>
    </location>
</feature>
<gene>
    <name evidence="3" type="primary">potD_2</name>
    <name evidence="3" type="ORF">CD178_01511</name>
</gene>
<sequence>MRRIVLTLAMMMALPAVLPAAAYAVDAPVFTSWGGSTEAMQARNWLEPFTKKTGIPVLKDGPTNYGKFQAMVESGNVAWDVVDVEADFAAKAARDGLLEPLGLPASDLTQIDPRFVSPYSVGSFYFSFVLGYANPQGPHPANWREFFDIAHFPGKRALYKFPSPGVLEIALLADGVPPDQLYPLDLDRAFRKLDTIKSAIRWWSSGAQSQQMMAAGSVTAGMFWNGRLRALQEGGVDVGISWEQNITVADMLVIPRGARHADVARQLIGYAISAAPQAAFAHMTGYAPINLASLALMTLEDRMAAPQAHADSHIDPDIAYWAAHHDEIARRWYAWQAE</sequence>
<dbReference type="PANTHER" id="PTHR30222:SF2">
    <property type="entry name" value="ABC TRANSPORTER SUBSTRATE-BINDING PROTEIN"/>
    <property type="match status" value="1"/>
</dbReference>
<evidence type="ECO:0000256" key="2">
    <source>
        <dbReference type="SAM" id="SignalP"/>
    </source>
</evidence>
<dbReference type="Proteomes" id="UP000264120">
    <property type="component" value="Chromosome"/>
</dbReference>
<dbReference type="EMBL" id="CP023036">
    <property type="protein sequence ID" value="AXY22288.1"/>
    <property type="molecule type" value="Genomic_DNA"/>
</dbReference>
<dbReference type="Pfam" id="PF13416">
    <property type="entry name" value="SBP_bac_8"/>
    <property type="match status" value="1"/>
</dbReference>
<dbReference type="SUPFAM" id="SSF53850">
    <property type="entry name" value="Periplasmic binding protein-like II"/>
    <property type="match status" value="1"/>
</dbReference>